<sequence length="241" mass="26034">MRFLGDVARAVAQLADPAFQRVLWTGIGLTVALLAAFGAAFVWGLNWLLPDTVFLPWFGQIGWLDDVASGVSVFGLLILSVFLMVPVASAFTSFFLDDVTDAVEAKHYPHLSPAPRLNLAESIRDGAGFLGVLILANIAAFAAYLILPPFAPLIFYALNGFLLGREYFQLIAARRLGRAAAAELRRRHSLRIWAAGCVMAVPLTVPIVNLTVPLLGAAAFTHLYHRLPPRAGASGRTSRNP</sequence>
<dbReference type="Proteomes" id="UP000244912">
    <property type="component" value="Unassembled WGS sequence"/>
</dbReference>
<dbReference type="InterPro" id="IPR059112">
    <property type="entry name" value="CysZ/EI24"/>
</dbReference>
<dbReference type="Pfam" id="PF07264">
    <property type="entry name" value="EI24"/>
    <property type="match status" value="1"/>
</dbReference>
<reference evidence="6 7" key="1">
    <citation type="submission" date="2018-03" db="EMBL/GenBank/DDBJ databases">
        <authorList>
            <person name="Keele B.F."/>
        </authorList>
    </citation>
    <scope>NUCLEOTIDE SEQUENCE [LARGE SCALE GENOMIC DNA]</scope>
    <source>
        <strain evidence="6 7">CECT 8504</strain>
    </source>
</reference>
<feature type="transmembrane region" description="Helical" evidence="5">
    <location>
        <begin position="153"/>
        <end position="172"/>
    </location>
</feature>
<keyword evidence="4 5" id="KW-0472">Membrane</keyword>
<organism evidence="6 7">
    <name type="scientific">Palleronia abyssalis</name>
    <dbReference type="NCBI Taxonomy" id="1501240"/>
    <lineage>
        <taxon>Bacteria</taxon>
        <taxon>Pseudomonadati</taxon>
        <taxon>Pseudomonadota</taxon>
        <taxon>Alphaproteobacteria</taxon>
        <taxon>Rhodobacterales</taxon>
        <taxon>Roseobacteraceae</taxon>
        <taxon>Palleronia</taxon>
    </lineage>
</organism>
<dbReference type="AlphaFoldDB" id="A0A2R8BYB8"/>
<dbReference type="EMBL" id="ONZF01000007">
    <property type="protein sequence ID" value="SPJ25165.1"/>
    <property type="molecule type" value="Genomic_DNA"/>
</dbReference>
<evidence type="ECO:0008006" key="8">
    <source>
        <dbReference type="Google" id="ProtNLM"/>
    </source>
</evidence>
<protein>
    <recommendedName>
        <fullName evidence="8">CysZ-like protein</fullName>
    </recommendedName>
</protein>
<accession>A0A2R8BYB8</accession>
<name>A0A2R8BYB8_9RHOB</name>
<evidence type="ECO:0000313" key="6">
    <source>
        <dbReference type="EMBL" id="SPJ25165.1"/>
    </source>
</evidence>
<evidence type="ECO:0000256" key="1">
    <source>
        <dbReference type="ARBA" id="ARBA00004141"/>
    </source>
</evidence>
<comment type="subcellular location">
    <subcellularLocation>
        <location evidence="1">Membrane</location>
        <topology evidence="1">Multi-pass membrane protein</topology>
    </subcellularLocation>
</comment>
<feature type="transmembrane region" description="Helical" evidence="5">
    <location>
        <begin position="21"/>
        <end position="49"/>
    </location>
</feature>
<evidence type="ECO:0000256" key="4">
    <source>
        <dbReference type="ARBA" id="ARBA00023136"/>
    </source>
</evidence>
<feature type="transmembrane region" description="Helical" evidence="5">
    <location>
        <begin position="192"/>
        <end position="220"/>
    </location>
</feature>
<dbReference type="RefSeq" id="WP_108894965.1">
    <property type="nucleotide sequence ID" value="NZ_ONZF01000007.1"/>
</dbReference>
<feature type="transmembrane region" description="Helical" evidence="5">
    <location>
        <begin position="126"/>
        <end position="147"/>
    </location>
</feature>
<evidence type="ECO:0000256" key="3">
    <source>
        <dbReference type="ARBA" id="ARBA00022989"/>
    </source>
</evidence>
<feature type="transmembrane region" description="Helical" evidence="5">
    <location>
        <begin position="69"/>
        <end position="96"/>
    </location>
</feature>
<dbReference type="OrthoDB" id="5421146at2"/>
<evidence type="ECO:0000256" key="5">
    <source>
        <dbReference type="SAM" id="Phobius"/>
    </source>
</evidence>
<keyword evidence="3 5" id="KW-1133">Transmembrane helix</keyword>
<evidence type="ECO:0000313" key="7">
    <source>
        <dbReference type="Proteomes" id="UP000244912"/>
    </source>
</evidence>
<keyword evidence="2 5" id="KW-0812">Transmembrane</keyword>
<keyword evidence="7" id="KW-1185">Reference proteome</keyword>
<proteinExistence type="predicted"/>
<gene>
    <name evidence="6" type="ORF">PAA8504_03013</name>
</gene>
<evidence type="ECO:0000256" key="2">
    <source>
        <dbReference type="ARBA" id="ARBA00022692"/>
    </source>
</evidence>